<dbReference type="Proteomes" id="UP000054018">
    <property type="component" value="Unassembled WGS sequence"/>
</dbReference>
<dbReference type="AlphaFoldDB" id="A0A0C9YQP1"/>
<keyword evidence="2" id="KW-1185">Reference proteome</keyword>
<accession>A0A0C9YQP1</accession>
<evidence type="ECO:0000313" key="2">
    <source>
        <dbReference type="Proteomes" id="UP000054018"/>
    </source>
</evidence>
<sequence length="72" mass="7771">MMRNLSTSRAHSAKRCSSSLTVCFSDSMRSSRAFTSACLPSSFARSSNTRTSAFARASAACALASWYLLSDF</sequence>
<dbReference type="HOGENOM" id="CLU_2723137_0_0_1"/>
<reference evidence="1 2" key="1">
    <citation type="submission" date="2014-04" db="EMBL/GenBank/DDBJ databases">
        <authorList>
            <consortium name="DOE Joint Genome Institute"/>
            <person name="Kuo A."/>
            <person name="Kohler A."/>
            <person name="Costa M.D."/>
            <person name="Nagy L.G."/>
            <person name="Floudas D."/>
            <person name="Copeland A."/>
            <person name="Barry K.W."/>
            <person name="Cichocki N."/>
            <person name="Veneault-Fourrey C."/>
            <person name="LaButti K."/>
            <person name="Lindquist E.A."/>
            <person name="Lipzen A."/>
            <person name="Lundell T."/>
            <person name="Morin E."/>
            <person name="Murat C."/>
            <person name="Sun H."/>
            <person name="Tunlid A."/>
            <person name="Henrissat B."/>
            <person name="Grigoriev I.V."/>
            <person name="Hibbett D.S."/>
            <person name="Martin F."/>
            <person name="Nordberg H.P."/>
            <person name="Cantor M.N."/>
            <person name="Hua S.X."/>
        </authorList>
    </citation>
    <scope>NUCLEOTIDE SEQUENCE [LARGE SCALE GENOMIC DNA]</scope>
    <source>
        <strain evidence="1 2">441</strain>
    </source>
</reference>
<organism evidence="1 2">
    <name type="scientific">Pisolithus microcarpus 441</name>
    <dbReference type="NCBI Taxonomy" id="765257"/>
    <lineage>
        <taxon>Eukaryota</taxon>
        <taxon>Fungi</taxon>
        <taxon>Dikarya</taxon>
        <taxon>Basidiomycota</taxon>
        <taxon>Agaricomycotina</taxon>
        <taxon>Agaricomycetes</taxon>
        <taxon>Agaricomycetidae</taxon>
        <taxon>Boletales</taxon>
        <taxon>Sclerodermatineae</taxon>
        <taxon>Pisolithaceae</taxon>
        <taxon>Pisolithus</taxon>
    </lineage>
</organism>
<gene>
    <name evidence="1" type="ORF">PISMIDRAFT_277788</name>
</gene>
<reference evidence="2" key="2">
    <citation type="submission" date="2015-01" db="EMBL/GenBank/DDBJ databases">
        <title>Evolutionary Origins and Diversification of the Mycorrhizal Mutualists.</title>
        <authorList>
            <consortium name="DOE Joint Genome Institute"/>
            <consortium name="Mycorrhizal Genomics Consortium"/>
            <person name="Kohler A."/>
            <person name="Kuo A."/>
            <person name="Nagy L.G."/>
            <person name="Floudas D."/>
            <person name="Copeland A."/>
            <person name="Barry K.W."/>
            <person name="Cichocki N."/>
            <person name="Veneault-Fourrey C."/>
            <person name="LaButti K."/>
            <person name="Lindquist E.A."/>
            <person name="Lipzen A."/>
            <person name="Lundell T."/>
            <person name="Morin E."/>
            <person name="Murat C."/>
            <person name="Riley R."/>
            <person name="Ohm R."/>
            <person name="Sun H."/>
            <person name="Tunlid A."/>
            <person name="Henrissat B."/>
            <person name="Grigoriev I.V."/>
            <person name="Hibbett D.S."/>
            <person name="Martin F."/>
        </authorList>
    </citation>
    <scope>NUCLEOTIDE SEQUENCE [LARGE SCALE GENOMIC DNA]</scope>
    <source>
        <strain evidence="2">441</strain>
    </source>
</reference>
<evidence type="ECO:0000313" key="1">
    <source>
        <dbReference type="EMBL" id="KIK16114.1"/>
    </source>
</evidence>
<dbReference type="EMBL" id="KN833867">
    <property type="protein sequence ID" value="KIK16114.1"/>
    <property type="molecule type" value="Genomic_DNA"/>
</dbReference>
<proteinExistence type="predicted"/>
<protein>
    <submittedName>
        <fullName evidence="1">Uncharacterized protein</fullName>
    </submittedName>
</protein>
<name>A0A0C9YQP1_9AGAM</name>